<proteinExistence type="predicted"/>
<evidence type="ECO:0000313" key="3">
    <source>
        <dbReference type="Proteomes" id="UP000199533"/>
    </source>
</evidence>
<dbReference type="EMBL" id="FOSP01000042">
    <property type="protein sequence ID" value="SFL21045.1"/>
    <property type="molecule type" value="Genomic_DNA"/>
</dbReference>
<accession>A0A1I4FTA2</accession>
<evidence type="ECO:0008006" key="4">
    <source>
        <dbReference type="Google" id="ProtNLM"/>
    </source>
</evidence>
<evidence type="ECO:0000313" key="2">
    <source>
        <dbReference type="EMBL" id="SFL21045.1"/>
    </source>
</evidence>
<dbReference type="Proteomes" id="UP000199533">
    <property type="component" value="Unassembled WGS sequence"/>
</dbReference>
<gene>
    <name evidence="2" type="ORF">SAMN05216302_104218</name>
</gene>
<organism evidence="2 3">
    <name type="scientific">Nitrosomonas aestuarii</name>
    <dbReference type="NCBI Taxonomy" id="52441"/>
    <lineage>
        <taxon>Bacteria</taxon>
        <taxon>Pseudomonadati</taxon>
        <taxon>Pseudomonadota</taxon>
        <taxon>Betaproteobacteria</taxon>
        <taxon>Nitrosomonadales</taxon>
        <taxon>Nitrosomonadaceae</taxon>
        <taxon>Nitrosomonas</taxon>
    </lineage>
</organism>
<feature type="region of interest" description="Disordered" evidence="1">
    <location>
        <begin position="194"/>
        <end position="214"/>
    </location>
</feature>
<protein>
    <recommendedName>
        <fullName evidence="4">DUF1845 domain-containing protein</fullName>
    </recommendedName>
</protein>
<dbReference type="OrthoDB" id="8550499at2"/>
<sequence length="246" mass="27467">MANAKAAKQPQGTQAKQDNPANSRPFIVQNKPLHSFHAQQLFKRGFDIYANAIYSLSVILRAVGSEDDVREIEGAMDERMNHLFNDLMAECARLEKMAQANGIESNGIDYSNPITIEAKITSPRAARYIGAICEFDKMTARLDALWLAGMIPDKEYSRSIYEWKRRILKLSNSAHGLSKQAMIAVHKVEVKNNEQTDEQTGQEQHELKTAASANDMVSNVAATEEKEKTGYPGNTSLFGWMKKQTG</sequence>
<name>A0A1I4FTA2_9PROT</name>
<dbReference type="AlphaFoldDB" id="A0A1I4FTA2"/>
<feature type="region of interest" description="Disordered" evidence="1">
    <location>
        <begin position="1"/>
        <end position="26"/>
    </location>
</feature>
<feature type="compositionally biased region" description="Polar residues" evidence="1">
    <location>
        <begin position="10"/>
        <end position="22"/>
    </location>
</feature>
<keyword evidence="3" id="KW-1185">Reference proteome</keyword>
<reference evidence="3" key="1">
    <citation type="submission" date="2016-10" db="EMBL/GenBank/DDBJ databases">
        <authorList>
            <person name="Varghese N."/>
            <person name="Submissions S."/>
        </authorList>
    </citation>
    <scope>NUCLEOTIDE SEQUENCE [LARGE SCALE GENOMIC DNA]</scope>
    <source>
        <strain evidence="3">Nm69</strain>
    </source>
</reference>
<dbReference type="RefSeq" id="WP_090702702.1">
    <property type="nucleotide sequence ID" value="NZ_FOSP01000042.1"/>
</dbReference>
<evidence type="ECO:0000256" key="1">
    <source>
        <dbReference type="SAM" id="MobiDB-lite"/>
    </source>
</evidence>